<evidence type="ECO:0000313" key="7">
    <source>
        <dbReference type="EMBL" id="RAM35122.1"/>
    </source>
</evidence>
<sequence length="418" mass="43906">MNPESIIIVGAGLAGATAARTLRAEGYAGNITIAGTEPHPPYLRPPLSKEYLLGKAGEDAIEVVPEGWYADNNVSLRLDNPVALVDPAAHTVRFADGTVQAYGSLLLAPGATPRTLPLDGAELDGVTAFRTLDDSRRLREQLSPGGRNVVLIGSGWIGMELAAAASTYGNQVTLLGLEDIPLAAAIGPKLGSFFRTLHEDHGVRFRLPASAKEITGESGRVTAVLTDTGELLPADIVVIAVGVVPETALATAAGLEVRNGVLTDASLRTSAPDIFAAGDAANALHPFTGEHHRSEHWSNALNGGKVAARAMLGQDVALDTVPYFYTDQFDVSMEYSGFPSLAAKAAPVIRGSLDSKEFVALWQQDGRVVAGMSVNWPRSVKPSAQKTIKALITGRIEVPAERLADETVPLDQLMPGAS</sequence>
<evidence type="ECO:0000256" key="1">
    <source>
        <dbReference type="ARBA" id="ARBA00001974"/>
    </source>
</evidence>
<evidence type="ECO:0000313" key="8">
    <source>
        <dbReference type="Proteomes" id="UP000249166"/>
    </source>
</evidence>
<evidence type="ECO:0000259" key="6">
    <source>
        <dbReference type="Pfam" id="PF14759"/>
    </source>
</evidence>
<keyword evidence="3" id="KW-0274">FAD</keyword>
<dbReference type="AlphaFoldDB" id="A0A328H987"/>
<dbReference type="InterPro" id="IPR028202">
    <property type="entry name" value="Reductase_C"/>
</dbReference>
<feature type="domain" description="Reductase C-terminal" evidence="6">
    <location>
        <begin position="323"/>
        <end position="413"/>
    </location>
</feature>
<evidence type="ECO:0000259" key="5">
    <source>
        <dbReference type="Pfam" id="PF07992"/>
    </source>
</evidence>
<comment type="caution">
    <text evidence="7">The sequence shown here is derived from an EMBL/GenBank/DDBJ whole genome shotgun (WGS) entry which is preliminary data.</text>
</comment>
<dbReference type="InterPro" id="IPR036188">
    <property type="entry name" value="FAD/NAD-bd_sf"/>
</dbReference>
<keyword evidence="2" id="KW-0285">Flavoprotein</keyword>
<dbReference type="InterPro" id="IPR050446">
    <property type="entry name" value="FAD-oxidoreductase/Apoptosis"/>
</dbReference>
<dbReference type="PANTHER" id="PTHR43557">
    <property type="entry name" value="APOPTOSIS-INDUCING FACTOR 1"/>
    <property type="match status" value="1"/>
</dbReference>
<evidence type="ECO:0000256" key="3">
    <source>
        <dbReference type="ARBA" id="ARBA00022827"/>
    </source>
</evidence>
<dbReference type="SUPFAM" id="SSF55424">
    <property type="entry name" value="FAD/NAD-linked reductases, dimerisation (C-terminal) domain"/>
    <property type="match status" value="1"/>
</dbReference>
<keyword evidence="4" id="KW-0560">Oxidoreductase</keyword>
<reference evidence="7 8" key="1">
    <citation type="submission" date="2018-04" db="EMBL/GenBank/DDBJ databases">
        <title>Bacteria isolated from cave deposits of Manipur.</title>
        <authorList>
            <person name="Sahoo D."/>
            <person name="Sarangthem I."/>
            <person name="Nandeibam J."/>
        </authorList>
    </citation>
    <scope>NUCLEOTIDE SEQUENCE [LARGE SCALE GENOMIC DNA]</scope>
    <source>
        <strain evidence="8">mrc11</strain>
    </source>
</reference>
<evidence type="ECO:0000256" key="4">
    <source>
        <dbReference type="ARBA" id="ARBA00023002"/>
    </source>
</evidence>
<dbReference type="InterPro" id="IPR023753">
    <property type="entry name" value="FAD/NAD-binding_dom"/>
</dbReference>
<dbReference type="Pfam" id="PF07992">
    <property type="entry name" value="Pyr_redox_2"/>
    <property type="match status" value="1"/>
</dbReference>
<comment type="cofactor">
    <cofactor evidence="1">
        <name>FAD</name>
        <dbReference type="ChEBI" id="CHEBI:57692"/>
    </cofactor>
</comment>
<proteinExistence type="predicted"/>
<dbReference type="SUPFAM" id="SSF51905">
    <property type="entry name" value="FAD/NAD(P)-binding domain"/>
    <property type="match status" value="1"/>
</dbReference>
<protein>
    <submittedName>
        <fullName evidence="7">NAD(P)/FAD-dependent oxidoreductase</fullName>
    </submittedName>
</protein>
<gene>
    <name evidence="7" type="ORF">DBZ45_21240</name>
</gene>
<dbReference type="PRINTS" id="PR00411">
    <property type="entry name" value="PNDRDTASEI"/>
</dbReference>
<feature type="domain" description="FAD/NAD(P)-binding" evidence="5">
    <location>
        <begin position="5"/>
        <end position="304"/>
    </location>
</feature>
<accession>A0A328H987</accession>
<dbReference type="PRINTS" id="PR00368">
    <property type="entry name" value="FADPNR"/>
</dbReference>
<dbReference type="OrthoDB" id="1145at2"/>
<dbReference type="GO" id="GO:0016651">
    <property type="term" value="F:oxidoreductase activity, acting on NAD(P)H"/>
    <property type="evidence" value="ECO:0007669"/>
    <property type="project" value="TreeGrafter"/>
</dbReference>
<name>A0A328H987_ARTGO</name>
<evidence type="ECO:0000256" key="2">
    <source>
        <dbReference type="ARBA" id="ARBA00022630"/>
    </source>
</evidence>
<organism evidence="7 8">
    <name type="scientific">Arthrobacter globiformis</name>
    <dbReference type="NCBI Taxonomy" id="1665"/>
    <lineage>
        <taxon>Bacteria</taxon>
        <taxon>Bacillati</taxon>
        <taxon>Actinomycetota</taxon>
        <taxon>Actinomycetes</taxon>
        <taxon>Micrococcales</taxon>
        <taxon>Micrococcaceae</taxon>
        <taxon>Arthrobacter</taxon>
    </lineage>
</organism>
<dbReference type="GO" id="GO:0005737">
    <property type="term" value="C:cytoplasm"/>
    <property type="evidence" value="ECO:0007669"/>
    <property type="project" value="TreeGrafter"/>
</dbReference>
<dbReference type="Gene3D" id="3.30.390.30">
    <property type="match status" value="1"/>
</dbReference>
<dbReference type="InterPro" id="IPR016156">
    <property type="entry name" value="FAD/NAD-linked_Rdtase_dimer_sf"/>
</dbReference>
<dbReference type="Pfam" id="PF14759">
    <property type="entry name" value="Reductase_C"/>
    <property type="match status" value="1"/>
</dbReference>
<dbReference type="EMBL" id="QLNP01000105">
    <property type="protein sequence ID" value="RAM35122.1"/>
    <property type="molecule type" value="Genomic_DNA"/>
</dbReference>
<dbReference type="RefSeq" id="WP_111905798.1">
    <property type="nucleotide sequence ID" value="NZ_QLNP01000105.1"/>
</dbReference>
<dbReference type="Proteomes" id="UP000249166">
    <property type="component" value="Unassembled WGS sequence"/>
</dbReference>
<dbReference type="Gene3D" id="3.50.50.60">
    <property type="entry name" value="FAD/NAD(P)-binding domain"/>
    <property type="match status" value="2"/>
</dbReference>
<dbReference type="PANTHER" id="PTHR43557:SF2">
    <property type="entry name" value="RIESKE DOMAIN-CONTAINING PROTEIN-RELATED"/>
    <property type="match status" value="1"/>
</dbReference>